<evidence type="ECO:0000259" key="1">
    <source>
        <dbReference type="PROSITE" id="PS51186"/>
    </source>
</evidence>
<dbReference type="SUPFAM" id="SSF55729">
    <property type="entry name" value="Acyl-CoA N-acyltransferases (Nat)"/>
    <property type="match status" value="1"/>
</dbReference>
<dbReference type="Pfam" id="PF13302">
    <property type="entry name" value="Acetyltransf_3"/>
    <property type="match status" value="1"/>
</dbReference>
<dbReference type="OrthoDB" id="630895at2759"/>
<dbReference type="PROSITE" id="PS51186">
    <property type="entry name" value="GNAT"/>
    <property type="match status" value="1"/>
</dbReference>
<protein>
    <recommendedName>
        <fullName evidence="1">N-acetyltransferase domain-containing protein</fullName>
    </recommendedName>
</protein>
<dbReference type="InterPro" id="IPR000182">
    <property type="entry name" value="GNAT_dom"/>
</dbReference>
<dbReference type="InterPro" id="IPR016181">
    <property type="entry name" value="Acyl_CoA_acyltransferase"/>
</dbReference>
<dbReference type="AlphaFoldDB" id="A0A428Q3P5"/>
<dbReference type="GO" id="GO:0016747">
    <property type="term" value="F:acyltransferase activity, transferring groups other than amino-acyl groups"/>
    <property type="evidence" value="ECO:0007669"/>
    <property type="project" value="InterPro"/>
</dbReference>
<organism evidence="2 3">
    <name type="scientific">Fusarium duplospermum</name>
    <dbReference type="NCBI Taxonomy" id="1325734"/>
    <lineage>
        <taxon>Eukaryota</taxon>
        <taxon>Fungi</taxon>
        <taxon>Dikarya</taxon>
        <taxon>Ascomycota</taxon>
        <taxon>Pezizomycotina</taxon>
        <taxon>Sordariomycetes</taxon>
        <taxon>Hypocreomycetidae</taxon>
        <taxon>Hypocreales</taxon>
        <taxon>Nectriaceae</taxon>
        <taxon>Fusarium</taxon>
        <taxon>Fusarium solani species complex</taxon>
    </lineage>
</organism>
<gene>
    <name evidence="2" type="ORF">CEP54_007049</name>
</gene>
<evidence type="ECO:0000313" key="3">
    <source>
        <dbReference type="Proteomes" id="UP000288168"/>
    </source>
</evidence>
<dbReference type="PANTHER" id="PTHR43328:SF1">
    <property type="entry name" value="N-ACETYLTRANSFERASE DOMAIN-CONTAINING PROTEIN"/>
    <property type="match status" value="1"/>
</dbReference>
<sequence length="269" mass="30129">MTAFVTPQFLPRAICLVSNRRVPLILVIRLSPPERQSELKHATGTALLISTNADICNCNIKMSSKPILQLNSCLVRAYNEGDVESLAKAANNPRIARWMSNAFPQPYSVEDAKKWISIANSPSPVRDFAICRPDSSAVIGGIGLKARDDINYRTMEIGYWICEDYWHQGIATEVVTAFSNWAFDNFKHLLRLEAVVFEGNPASGHVLIKSGFQFESRQRAAVEKLGRVMDTLTYTKFATGNGRILTKKHAEPRCREIGTIPRMTFVKLI</sequence>
<dbReference type="Gene3D" id="3.40.630.30">
    <property type="match status" value="1"/>
</dbReference>
<dbReference type="STRING" id="1325734.A0A428Q3P5"/>
<dbReference type="EMBL" id="NKCI01000062">
    <property type="protein sequence ID" value="RSL59906.1"/>
    <property type="molecule type" value="Genomic_DNA"/>
</dbReference>
<proteinExistence type="predicted"/>
<feature type="domain" description="N-acetyltransferase" evidence="1">
    <location>
        <begin position="81"/>
        <end position="239"/>
    </location>
</feature>
<comment type="caution">
    <text evidence="2">The sequence shown here is derived from an EMBL/GenBank/DDBJ whole genome shotgun (WGS) entry which is preliminary data.</text>
</comment>
<reference evidence="2 3" key="1">
    <citation type="submission" date="2017-06" db="EMBL/GenBank/DDBJ databases">
        <title>Comparative genomic analysis of Ambrosia Fusariam Clade fungi.</title>
        <authorList>
            <person name="Stajich J.E."/>
            <person name="Carrillo J."/>
            <person name="Kijimoto T."/>
            <person name="Eskalen A."/>
            <person name="O'Donnell K."/>
            <person name="Kasson M."/>
        </authorList>
    </citation>
    <scope>NUCLEOTIDE SEQUENCE [LARGE SCALE GENOMIC DNA]</scope>
    <source>
        <strain evidence="2 3">NRRL62584</strain>
    </source>
</reference>
<dbReference type="PANTHER" id="PTHR43328">
    <property type="entry name" value="ACETYLTRANSFERASE-RELATED"/>
    <property type="match status" value="1"/>
</dbReference>
<name>A0A428Q3P5_9HYPO</name>
<accession>A0A428Q3P5</accession>
<dbReference type="Proteomes" id="UP000288168">
    <property type="component" value="Unassembled WGS sequence"/>
</dbReference>
<keyword evidence="3" id="KW-1185">Reference proteome</keyword>
<evidence type="ECO:0000313" key="2">
    <source>
        <dbReference type="EMBL" id="RSL59906.1"/>
    </source>
</evidence>